<dbReference type="GO" id="GO:0005615">
    <property type="term" value="C:extracellular space"/>
    <property type="evidence" value="ECO:0007669"/>
    <property type="project" value="TreeGrafter"/>
</dbReference>
<reference evidence="4 5" key="1">
    <citation type="journal article" date="2018" name="Sci. Rep.">
        <title>Genomic signatures of local adaptation to the degree of environmental predictability in rotifers.</title>
        <authorList>
            <person name="Franch-Gras L."/>
            <person name="Hahn C."/>
            <person name="Garcia-Roger E.M."/>
            <person name="Carmona M.J."/>
            <person name="Serra M."/>
            <person name="Gomez A."/>
        </authorList>
    </citation>
    <scope>NUCLEOTIDE SEQUENCE [LARGE SCALE GENOMIC DNA]</scope>
    <source>
        <strain evidence="4">HYR1</strain>
    </source>
</reference>
<dbReference type="PRINTS" id="PR00422">
    <property type="entry name" value="TRANSFERRIN"/>
</dbReference>
<keyword evidence="5" id="KW-1185">Reference proteome</keyword>
<accession>A0A3M7QSB4</accession>
<dbReference type="FunFam" id="3.40.190.10:FF:000095">
    <property type="entry name" value="Lactotransferrin"/>
    <property type="match status" value="1"/>
</dbReference>
<proteinExistence type="predicted"/>
<organism evidence="4 5">
    <name type="scientific">Brachionus plicatilis</name>
    <name type="common">Marine rotifer</name>
    <name type="synonym">Brachionus muelleri</name>
    <dbReference type="NCBI Taxonomy" id="10195"/>
    <lineage>
        <taxon>Eukaryota</taxon>
        <taxon>Metazoa</taxon>
        <taxon>Spiralia</taxon>
        <taxon>Gnathifera</taxon>
        <taxon>Rotifera</taxon>
        <taxon>Eurotatoria</taxon>
        <taxon>Monogononta</taxon>
        <taxon>Pseudotrocha</taxon>
        <taxon>Ploima</taxon>
        <taxon>Brachionidae</taxon>
        <taxon>Brachionus</taxon>
    </lineage>
</organism>
<protein>
    <submittedName>
        <fullName evidence="4">Family S60 non peptidase ue S60 family</fullName>
    </submittedName>
</protein>
<dbReference type="GO" id="GO:0005769">
    <property type="term" value="C:early endosome"/>
    <property type="evidence" value="ECO:0007669"/>
    <property type="project" value="TreeGrafter"/>
</dbReference>
<gene>
    <name evidence="4" type="ORF">BpHYR1_017211</name>
</gene>
<evidence type="ECO:0000256" key="1">
    <source>
        <dbReference type="ARBA" id="ARBA00004613"/>
    </source>
</evidence>
<dbReference type="SMART" id="SM00094">
    <property type="entry name" value="TR_FER"/>
    <property type="match status" value="1"/>
</dbReference>
<dbReference type="GO" id="GO:0006826">
    <property type="term" value="P:iron ion transport"/>
    <property type="evidence" value="ECO:0007669"/>
    <property type="project" value="TreeGrafter"/>
</dbReference>
<dbReference type="PANTHER" id="PTHR11485:SF29">
    <property type="entry name" value="TRANSFERRIN 2"/>
    <property type="match status" value="1"/>
</dbReference>
<dbReference type="CDD" id="cd13529">
    <property type="entry name" value="PBP2_transferrin"/>
    <property type="match status" value="1"/>
</dbReference>
<comment type="subcellular location">
    <subcellularLocation>
        <location evidence="1">Secreted</location>
    </subcellularLocation>
</comment>
<dbReference type="PANTHER" id="PTHR11485">
    <property type="entry name" value="TRANSFERRIN"/>
    <property type="match status" value="1"/>
</dbReference>
<evidence type="ECO:0000313" key="5">
    <source>
        <dbReference type="Proteomes" id="UP000276133"/>
    </source>
</evidence>
<dbReference type="AlphaFoldDB" id="A0A3M7QSB4"/>
<dbReference type="STRING" id="10195.A0A3M7QSB4"/>
<dbReference type="Gene3D" id="3.40.190.10">
    <property type="entry name" value="Periplasmic binding protein-like II"/>
    <property type="match status" value="2"/>
</dbReference>
<sequence>MTDNLHHGGRFVYRIKIMIIFYRNSNKKYKYNRTTCLIRLVNIFSNLIGNAFKNLFVNQRATETYRNKILKLYECPLRLVRWCVISDFEKDKCRLMRNAFASRNIKPDLDCVSADNAWECMLMIKNRLADLITLDPADAYRASRYFGLVPLASEDYGTMTDKPVYYAVAVVKRTDLSTNLWNLRTKIACGTAMGDLAGWHVPVDYLIAIKELYVTDCHVPKAAGEYFGRSCIPGSKDYDYNTLETNPRALCLECYSKGSDFCSRSHREYFYGDTGAFRCLNEGGGDVAFVRHTSVQANTDGRNTDQWARPLRKTDFELLCKDGTRQSVDDYETCHLMKVPSRLVMIGGHRTFIQRSYLWNMLNFAQQLFGSDTSSSNKNNCDSSKSS</sequence>
<dbReference type="SUPFAM" id="SSF53850">
    <property type="entry name" value="Periplasmic binding protein-like II"/>
    <property type="match status" value="1"/>
</dbReference>
<dbReference type="PROSITE" id="PS51408">
    <property type="entry name" value="TRANSFERRIN_LIKE_4"/>
    <property type="match status" value="1"/>
</dbReference>
<dbReference type="OrthoDB" id="9981115at2759"/>
<evidence type="ECO:0000256" key="2">
    <source>
        <dbReference type="ARBA" id="ARBA00022525"/>
    </source>
</evidence>
<name>A0A3M7QSB4_BRAPC</name>
<evidence type="ECO:0000259" key="3">
    <source>
        <dbReference type="PROSITE" id="PS51408"/>
    </source>
</evidence>
<dbReference type="GO" id="GO:0055037">
    <property type="term" value="C:recycling endosome"/>
    <property type="evidence" value="ECO:0007669"/>
    <property type="project" value="TreeGrafter"/>
</dbReference>
<dbReference type="InterPro" id="IPR001156">
    <property type="entry name" value="Transferrin-like_dom"/>
</dbReference>
<dbReference type="EMBL" id="REGN01005305">
    <property type="protein sequence ID" value="RNA13875.1"/>
    <property type="molecule type" value="Genomic_DNA"/>
</dbReference>
<dbReference type="Pfam" id="PF00405">
    <property type="entry name" value="Transferrin"/>
    <property type="match status" value="1"/>
</dbReference>
<feature type="domain" description="Transferrin-like" evidence="3">
    <location>
        <begin position="80"/>
        <end position="387"/>
    </location>
</feature>
<keyword evidence="2" id="KW-0964">Secreted</keyword>
<comment type="caution">
    <text evidence="4">The sequence shown here is derived from an EMBL/GenBank/DDBJ whole genome shotgun (WGS) entry which is preliminary data.</text>
</comment>
<dbReference type="GO" id="GO:0005886">
    <property type="term" value="C:plasma membrane"/>
    <property type="evidence" value="ECO:0007669"/>
    <property type="project" value="TreeGrafter"/>
</dbReference>
<evidence type="ECO:0000313" key="4">
    <source>
        <dbReference type="EMBL" id="RNA13875.1"/>
    </source>
</evidence>
<dbReference type="Proteomes" id="UP000276133">
    <property type="component" value="Unassembled WGS sequence"/>
</dbReference>